<dbReference type="PANTHER" id="PTHR33154:SF33">
    <property type="entry name" value="TRANSCRIPTIONAL REPRESSOR SDPR"/>
    <property type="match status" value="1"/>
</dbReference>
<feature type="compositionally biased region" description="Basic and acidic residues" evidence="4">
    <location>
        <begin position="106"/>
        <end position="117"/>
    </location>
</feature>
<dbReference type="SUPFAM" id="SSF46785">
    <property type="entry name" value="Winged helix' DNA-binding domain"/>
    <property type="match status" value="1"/>
</dbReference>
<evidence type="ECO:0000256" key="3">
    <source>
        <dbReference type="ARBA" id="ARBA00023163"/>
    </source>
</evidence>
<feature type="domain" description="HTH arsR-type" evidence="5">
    <location>
        <begin position="1"/>
        <end position="86"/>
    </location>
</feature>
<comment type="caution">
    <text evidence="6">The sequence shown here is derived from an EMBL/GenBank/DDBJ whole genome shotgun (WGS) entry which is preliminary data.</text>
</comment>
<keyword evidence="1" id="KW-0805">Transcription regulation</keyword>
<protein>
    <submittedName>
        <fullName evidence="6">ArsR/SmtB family transcription factor</fullName>
    </submittedName>
</protein>
<dbReference type="InterPro" id="IPR001845">
    <property type="entry name" value="HTH_ArsR_DNA-bd_dom"/>
</dbReference>
<keyword evidence="7" id="KW-1185">Reference proteome</keyword>
<dbReference type="InterPro" id="IPR036390">
    <property type="entry name" value="WH_DNA-bd_sf"/>
</dbReference>
<dbReference type="InterPro" id="IPR036388">
    <property type="entry name" value="WH-like_DNA-bd_sf"/>
</dbReference>
<dbReference type="CDD" id="cd00090">
    <property type="entry name" value="HTH_ARSR"/>
    <property type="match status" value="1"/>
</dbReference>
<evidence type="ECO:0000256" key="1">
    <source>
        <dbReference type="ARBA" id="ARBA00023015"/>
    </source>
</evidence>
<organism evidence="6 7">
    <name type="scientific">Salininema proteolyticum</name>
    <dbReference type="NCBI Taxonomy" id="1607685"/>
    <lineage>
        <taxon>Bacteria</taxon>
        <taxon>Bacillati</taxon>
        <taxon>Actinomycetota</taxon>
        <taxon>Actinomycetes</taxon>
        <taxon>Glycomycetales</taxon>
        <taxon>Glycomycetaceae</taxon>
        <taxon>Salininema</taxon>
    </lineage>
</organism>
<reference evidence="7" key="1">
    <citation type="journal article" date="2019" name="Int. J. Syst. Evol. Microbiol.">
        <title>The Global Catalogue of Microorganisms (GCM) 10K type strain sequencing project: providing services to taxonomists for standard genome sequencing and annotation.</title>
        <authorList>
            <consortium name="The Broad Institute Genomics Platform"/>
            <consortium name="The Broad Institute Genome Sequencing Center for Infectious Disease"/>
            <person name="Wu L."/>
            <person name="Ma J."/>
        </authorList>
    </citation>
    <scope>NUCLEOTIDE SEQUENCE [LARGE SCALE GENOMIC DNA]</scope>
    <source>
        <strain evidence="7">IBRC-M 10908</strain>
    </source>
</reference>
<dbReference type="EMBL" id="JBHSDK010000021">
    <property type="protein sequence ID" value="MFC4336487.1"/>
    <property type="molecule type" value="Genomic_DNA"/>
</dbReference>
<name>A0ABV8U0X5_9ACTN</name>
<feature type="region of interest" description="Disordered" evidence="4">
    <location>
        <begin position="82"/>
        <end position="117"/>
    </location>
</feature>
<dbReference type="PANTHER" id="PTHR33154">
    <property type="entry name" value="TRANSCRIPTIONAL REGULATOR, ARSR FAMILY"/>
    <property type="match status" value="1"/>
</dbReference>
<dbReference type="Proteomes" id="UP001595823">
    <property type="component" value="Unassembled WGS sequence"/>
</dbReference>
<dbReference type="Pfam" id="PF01022">
    <property type="entry name" value="HTH_5"/>
    <property type="match status" value="1"/>
</dbReference>
<accession>A0ABV8U0X5</accession>
<evidence type="ECO:0000313" key="7">
    <source>
        <dbReference type="Proteomes" id="UP001595823"/>
    </source>
</evidence>
<dbReference type="SMART" id="SM00418">
    <property type="entry name" value="HTH_ARSR"/>
    <property type="match status" value="1"/>
</dbReference>
<dbReference type="NCBIfam" id="NF033788">
    <property type="entry name" value="HTH_metalloreg"/>
    <property type="match status" value="1"/>
</dbReference>
<dbReference type="PRINTS" id="PR00778">
    <property type="entry name" value="HTHARSR"/>
</dbReference>
<dbReference type="Gene3D" id="1.10.10.10">
    <property type="entry name" value="Winged helix-like DNA-binding domain superfamily/Winged helix DNA-binding domain"/>
    <property type="match status" value="1"/>
</dbReference>
<proteinExistence type="predicted"/>
<dbReference type="InterPro" id="IPR011991">
    <property type="entry name" value="ArsR-like_HTH"/>
</dbReference>
<dbReference type="PROSITE" id="PS50987">
    <property type="entry name" value="HTH_ARSR_2"/>
    <property type="match status" value="1"/>
</dbReference>
<evidence type="ECO:0000259" key="5">
    <source>
        <dbReference type="PROSITE" id="PS50987"/>
    </source>
</evidence>
<dbReference type="RefSeq" id="WP_380622478.1">
    <property type="nucleotide sequence ID" value="NZ_JBHSDK010000021.1"/>
</dbReference>
<evidence type="ECO:0000256" key="4">
    <source>
        <dbReference type="SAM" id="MobiDB-lite"/>
    </source>
</evidence>
<keyword evidence="3" id="KW-0804">Transcription</keyword>
<keyword evidence="2" id="KW-0238">DNA-binding</keyword>
<dbReference type="InterPro" id="IPR051081">
    <property type="entry name" value="HTH_MetalResp_TranReg"/>
</dbReference>
<evidence type="ECO:0000256" key="2">
    <source>
        <dbReference type="ARBA" id="ARBA00023125"/>
    </source>
</evidence>
<gene>
    <name evidence="6" type="ORF">ACFPET_14890</name>
</gene>
<evidence type="ECO:0000313" key="6">
    <source>
        <dbReference type="EMBL" id="MFC4336487.1"/>
    </source>
</evidence>
<sequence length="117" mass="13076">MQVFQALADPLRRSILQALTRREHTVGQLAVLLRVSQPRASKHLKTLREAGLVIARADGQRRWYRLCAEPFADLEAWLSQTAGTSIGPKSGTRAVPRPASRVSPQSRREPRVREGGR</sequence>